<protein>
    <submittedName>
        <fullName evidence="1">Uncharacterized protein</fullName>
    </submittedName>
</protein>
<accession>A0A6C0EN70</accession>
<reference evidence="1" key="1">
    <citation type="journal article" date="2020" name="Nature">
        <title>Giant virus diversity and host interactions through global metagenomics.</title>
        <authorList>
            <person name="Schulz F."/>
            <person name="Roux S."/>
            <person name="Paez-Espino D."/>
            <person name="Jungbluth S."/>
            <person name="Walsh D.A."/>
            <person name="Denef V.J."/>
            <person name="McMahon K.D."/>
            <person name="Konstantinidis K.T."/>
            <person name="Eloe-Fadrosh E.A."/>
            <person name="Kyrpides N.C."/>
            <person name="Woyke T."/>
        </authorList>
    </citation>
    <scope>NUCLEOTIDE SEQUENCE</scope>
    <source>
        <strain evidence="1">GVMAG-M-3300009151-35</strain>
    </source>
</reference>
<sequence>MPYSMMTSPTVFDTETFITATLKSCRDDYSLEPVNVFTEKYTNEIGFDTETDKSILKNLRANVSADSPIWNQSLYSYLLNEFDYALDDCYDSDADTDSED</sequence>
<dbReference type="AlphaFoldDB" id="A0A6C0EN70"/>
<evidence type="ECO:0000313" key="1">
    <source>
        <dbReference type="EMBL" id="QHT30624.1"/>
    </source>
</evidence>
<name>A0A6C0EN70_9ZZZZ</name>
<dbReference type="EMBL" id="MN738904">
    <property type="protein sequence ID" value="QHT30624.1"/>
    <property type="molecule type" value="Genomic_DNA"/>
</dbReference>
<organism evidence="1">
    <name type="scientific">viral metagenome</name>
    <dbReference type="NCBI Taxonomy" id="1070528"/>
    <lineage>
        <taxon>unclassified sequences</taxon>
        <taxon>metagenomes</taxon>
        <taxon>organismal metagenomes</taxon>
    </lineage>
</organism>
<proteinExistence type="predicted"/>